<dbReference type="EMBL" id="AWGH01000033">
    <property type="protein sequence ID" value="ODN86113.1"/>
    <property type="molecule type" value="Genomic_DNA"/>
</dbReference>
<organism evidence="2 3">
    <name type="scientific">Cryptococcus wingfieldii CBS 7118</name>
    <dbReference type="NCBI Taxonomy" id="1295528"/>
    <lineage>
        <taxon>Eukaryota</taxon>
        <taxon>Fungi</taxon>
        <taxon>Dikarya</taxon>
        <taxon>Basidiomycota</taxon>
        <taxon>Agaricomycotina</taxon>
        <taxon>Tremellomycetes</taxon>
        <taxon>Tremellales</taxon>
        <taxon>Cryptococcaceae</taxon>
        <taxon>Cryptococcus</taxon>
    </lineage>
</organism>
<name>A0A1E3IBY7_9TREE</name>
<gene>
    <name evidence="2" type="ORF">L198_07406</name>
    <name evidence="1" type="ORF">L198_08166</name>
</gene>
<comment type="caution">
    <text evidence="2">The sequence shown here is derived from an EMBL/GenBank/DDBJ whole genome shotgun (WGS) entry which is preliminary data.</text>
</comment>
<dbReference type="RefSeq" id="XP_019028656.1">
    <property type="nucleotide sequence ID" value="XM_019179408.1"/>
</dbReference>
<evidence type="ECO:0000313" key="2">
    <source>
        <dbReference type="EMBL" id="ODN86113.1"/>
    </source>
</evidence>
<keyword evidence="3" id="KW-1185">Reference proteome</keyword>
<protein>
    <submittedName>
        <fullName evidence="2">Uncharacterized protein</fullName>
    </submittedName>
</protein>
<dbReference type="GeneID" id="30197377"/>
<evidence type="ECO:0000313" key="1">
    <source>
        <dbReference type="EMBL" id="ODN74980.1"/>
    </source>
</evidence>
<dbReference type="Proteomes" id="UP000094819">
    <property type="component" value="Unassembled WGS sequence"/>
</dbReference>
<dbReference type="GeneID" id="30196617"/>
<reference evidence="2 3" key="1">
    <citation type="submission" date="2016-06" db="EMBL/GenBank/DDBJ databases">
        <title>Evolution of pathogenesis and genome organization in the Tremellales.</title>
        <authorList>
            <person name="Cuomo C."/>
            <person name="Litvintseva A."/>
            <person name="Heitman J."/>
            <person name="Chen Y."/>
            <person name="Sun S."/>
            <person name="Springer D."/>
            <person name="Dromer F."/>
            <person name="Young S."/>
            <person name="Zeng Q."/>
            <person name="Chapman S."/>
            <person name="Gujja S."/>
            <person name="Saif S."/>
            <person name="Birren B."/>
        </authorList>
    </citation>
    <scope>NUCLEOTIDE SEQUENCE [LARGE SCALE GENOMIC DNA]</scope>
    <source>
        <strain evidence="2 3">CBS 7118</strain>
    </source>
</reference>
<dbReference type="EMBL" id="AWGH01000056">
    <property type="protein sequence ID" value="ODN74980.1"/>
    <property type="molecule type" value="Genomic_DNA"/>
</dbReference>
<dbReference type="RefSeq" id="XP_019027863.1">
    <property type="nucleotide sequence ID" value="XM_019180137.1"/>
</dbReference>
<proteinExistence type="predicted"/>
<accession>A0A1E3IBY7</accession>
<dbReference type="AlphaFoldDB" id="A0A1E3IBY7"/>
<sequence>MFGLHDHVIEDASPMPNPSRFSFGATDLHEDDLEANWPATQMYHDLYTQDLASSLAQSPMSDAYRIDVLAWDPKVRLIELELLLEQPGVWEAYLSDLNSMATSHPNVDLEDT</sequence>
<evidence type="ECO:0000313" key="3">
    <source>
        <dbReference type="Proteomes" id="UP000094819"/>
    </source>
</evidence>